<sequence>MGQLCGIRASSNVEIHSRNTELQLKVAVVCHGRSCGSFLSSVRSSVDCVPRRAFSDGSLS</sequence>
<gene>
    <name evidence="1" type="ORF">U9M48_020093</name>
</gene>
<organism evidence="1 2">
    <name type="scientific">Paspalum notatum var. saurae</name>
    <dbReference type="NCBI Taxonomy" id="547442"/>
    <lineage>
        <taxon>Eukaryota</taxon>
        <taxon>Viridiplantae</taxon>
        <taxon>Streptophyta</taxon>
        <taxon>Embryophyta</taxon>
        <taxon>Tracheophyta</taxon>
        <taxon>Spermatophyta</taxon>
        <taxon>Magnoliopsida</taxon>
        <taxon>Liliopsida</taxon>
        <taxon>Poales</taxon>
        <taxon>Poaceae</taxon>
        <taxon>PACMAD clade</taxon>
        <taxon>Panicoideae</taxon>
        <taxon>Andropogonodae</taxon>
        <taxon>Paspaleae</taxon>
        <taxon>Paspalinae</taxon>
        <taxon>Paspalum</taxon>
    </lineage>
</organism>
<protein>
    <submittedName>
        <fullName evidence="1">Uncharacterized protein</fullName>
    </submittedName>
</protein>
<evidence type="ECO:0000313" key="2">
    <source>
        <dbReference type="Proteomes" id="UP001341281"/>
    </source>
</evidence>
<dbReference type="AlphaFoldDB" id="A0AAQ3WS78"/>
<accession>A0AAQ3WS78</accession>
<dbReference type="EMBL" id="CP144748">
    <property type="protein sequence ID" value="WVZ71515.1"/>
    <property type="molecule type" value="Genomic_DNA"/>
</dbReference>
<proteinExistence type="predicted"/>
<dbReference type="EMBL" id="CP144748">
    <property type="protein sequence ID" value="WVZ71516.1"/>
    <property type="molecule type" value="Genomic_DNA"/>
</dbReference>
<name>A0AAQ3WS78_PASNO</name>
<keyword evidence="2" id="KW-1185">Reference proteome</keyword>
<reference evidence="1 2" key="1">
    <citation type="submission" date="2024-02" db="EMBL/GenBank/DDBJ databases">
        <title>High-quality chromosome-scale genome assembly of Pensacola bahiagrass (Paspalum notatum Flugge var. saurae).</title>
        <authorList>
            <person name="Vega J.M."/>
            <person name="Podio M."/>
            <person name="Orjuela J."/>
            <person name="Siena L.A."/>
            <person name="Pessino S.C."/>
            <person name="Combes M.C."/>
            <person name="Mariac C."/>
            <person name="Albertini E."/>
            <person name="Pupilli F."/>
            <person name="Ortiz J.P.A."/>
            <person name="Leblanc O."/>
        </authorList>
    </citation>
    <scope>NUCLEOTIDE SEQUENCE [LARGE SCALE GENOMIC DNA]</scope>
    <source>
        <strain evidence="1">R1</strain>
        <tissue evidence="1">Leaf</tissue>
    </source>
</reference>
<dbReference type="Proteomes" id="UP001341281">
    <property type="component" value="Chromosome 04"/>
</dbReference>
<evidence type="ECO:0000313" key="1">
    <source>
        <dbReference type="EMBL" id="WVZ71516.1"/>
    </source>
</evidence>